<gene>
    <name evidence="2" type="ORF">SODALDRAFT_3326</name>
</gene>
<keyword evidence="3" id="KW-1185">Reference proteome</keyword>
<evidence type="ECO:0000256" key="1">
    <source>
        <dbReference type="SAM" id="MobiDB-lite"/>
    </source>
</evidence>
<accession>A0A3N2Q569</accession>
<evidence type="ECO:0000313" key="3">
    <source>
        <dbReference type="Proteomes" id="UP000272025"/>
    </source>
</evidence>
<dbReference type="GeneID" id="39580235"/>
<dbReference type="OrthoDB" id="10254945at2759"/>
<name>A0A3N2Q569_SODAK</name>
<dbReference type="AlphaFoldDB" id="A0A3N2Q569"/>
<dbReference type="RefSeq" id="XP_028469726.1">
    <property type="nucleotide sequence ID" value="XM_028611757.1"/>
</dbReference>
<dbReference type="Proteomes" id="UP000272025">
    <property type="component" value="Unassembled WGS sequence"/>
</dbReference>
<protein>
    <submittedName>
        <fullName evidence="2">Uncharacterized protein</fullName>
    </submittedName>
</protein>
<dbReference type="EMBL" id="ML119051">
    <property type="protein sequence ID" value="ROT41920.1"/>
    <property type="molecule type" value="Genomic_DNA"/>
</dbReference>
<proteinExistence type="predicted"/>
<feature type="region of interest" description="Disordered" evidence="1">
    <location>
        <begin position="1"/>
        <end position="26"/>
    </location>
</feature>
<dbReference type="SUPFAM" id="SSF55856">
    <property type="entry name" value="Cytochrome b5-like heme/steroid binding domain"/>
    <property type="match status" value="1"/>
</dbReference>
<dbReference type="InterPro" id="IPR036400">
    <property type="entry name" value="Cyt_B5-like_heme/steroid_sf"/>
</dbReference>
<sequence length="1043" mass="119944">MEDSSDASQGSPPPLPQSQWSRRYNIPTQVPSVGQGLCWMDPQYPSLDVDTLQPTNAPGPGEKFPCPEPQDMDSLFLSEQLQSRTYALRTWEAAVLTSMNPYMEPTDEHTLGRDLDLEPKRSCTLINESEWMSFFHKERWNLDFTNPEVGMRWSVDDPKIWHAMRPSIDLANRLLKAACYHKWMATLINPNHVAALGDVELPLQNPAGRKGNIWKMLDVDPRCLLSPADTLNMLNGLLGTARFGFFDQHNTQDPTDVVDAYTFPSPYPENFNGPVLTEPSRSQIIVNVELIQPLLDNSLPAHTRRTTQVVLGITLAHELMHAVFLEQLRRHMRLPVRPYPTPRWYYETYDYNENVYELGESFEKSIFGHRFNEAGRPHSSSWVGPRYRSRVLFLLGALNWPTRSCFYKSYGIHRHQLPQSERAPVPSIYHFWLMSMPFWHNVVDKYGLDALRIPRMLHSEYDEGYSVAGWDQDPGVGASPLAPPLKRLARLLHQARLKWQEWREPWYKDSLARWQLTPYSDGRKRTQLDFILTTLMTGRTPMDERYMVTICTDWMEPYHWPSSRLLVNRPEGRDVEDYRRTDWFYRALAMLIAAAIPTHPEPLRAYVTPHYPVGVPWSMRTGPHFFSLEELGARQTAVVECMTMRGRAGQQMELHYPAYGLEPYLPMGLKEYRTRLVQIAKVYWRNYELHMTVVPRGLKTAFSNTCEQLLQQIERHAAHDAADNLATDSWLDFPFRLPPYGELGTTRVFGFDEAYELREAADDDTFGQVVLEPDNVGELPAWAFAGTASSPQEEAPLNLFTMRQFSVAEVYDYGESVGRPMVLVDRVSWTAVYTWPEVARCLGLDATEPWALTTWTQEGRFLRASDATMFLALDAASRPQPVGRLIRVVREEDPALWTRTTESTFVTILGYVYNITDIKFGESTHSERELGRIMRKIAGGNPQQDLLRAGVNIDAVVDMLEQYKVAVIQQRVTPVQSDQVFTRKDVKWHRHRKAHTGFYIIIRNNVYDIKAAFTPEGSIIYKISGAGMPRRLLKKCTRTPTVS</sequence>
<dbReference type="STRING" id="1314773.A0A3N2Q569"/>
<organism evidence="2 3">
    <name type="scientific">Sodiomyces alkalinus (strain CBS 110278 / VKM F-3762 / F11)</name>
    <name type="common">Alkaliphilic filamentous fungus</name>
    <dbReference type="NCBI Taxonomy" id="1314773"/>
    <lineage>
        <taxon>Eukaryota</taxon>
        <taxon>Fungi</taxon>
        <taxon>Dikarya</taxon>
        <taxon>Ascomycota</taxon>
        <taxon>Pezizomycotina</taxon>
        <taxon>Sordariomycetes</taxon>
        <taxon>Hypocreomycetidae</taxon>
        <taxon>Glomerellales</taxon>
        <taxon>Plectosphaerellaceae</taxon>
        <taxon>Sodiomyces</taxon>
    </lineage>
</organism>
<evidence type="ECO:0000313" key="2">
    <source>
        <dbReference type="EMBL" id="ROT41920.1"/>
    </source>
</evidence>
<reference evidence="2 3" key="1">
    <citation type="journal article" date="2018" name="Mol. Ecol.">
        <title>The obligate alkalophilic soda-lake fungus Sodiomyces alkalinus has shifted to a protein diet.</title>
        <authorList>
            <person name="Grum-Grzhimaylo A.A."/>
            <person name="Falkoski D.L."/>
            <person name="van den Heuvel J."/>
            <person name="Valero-Jimenez C.A."/>
            <person name="Min B."/>
            <person name="Choi I.G."/>
            <person name="Lipzen A."/>
            <person name="Daum C.G."/>
            <person name="Aanen D.K."/>
            <person name="Tsang A."/>
            <person name="Henrissat B."/>
            <person name="Bilanenko E.N."/>
            <person name="de Vries R.P."/>
            <person name="van Kan J.A.L."/>
            <person name="Grigoriev I.V."/>
            <person name="Debets A.J.M."/>
        </authorList>
    </citation>
    <scope>NUCLEOTIDE SEQUENCE [LARGE SCALE GENOMIC DNA]</scope>
    <source>
        <strain evidence="2 3">F11</strain>
    </source>
</reference>